<comment type="caution">
    <text evidence="1">The sequence shown here is derived from an EMBL/GenBank/DDBJ whole genome shotgun (WGS) entry which is preliminary data.</text>
</comment>
<gene>
    <name evidence="1" type="ORF">GCHA_1287</name>
</gene>
<proteinExistence type="predicted"/>
<evidence type="ECO:0008006" key="3">
    <source>
        <dbReference type="Google" id="ProtNLM"/>
    </source>
</evidence>
<evidence type="ECO:0000313" key="1">
    <source>
        <dbReference type="EMBL" id="GAC09248.1"/>
    </source>
</evidence>
<dbReference type="EMBL" id="BAEM01000021">
    <property type="protein sequence ID" value="GAC09248.1"/>
    <property type="molecule type" value="Genomic_DNA"/>
</dbReference>
<dbReference type="AlphaFoldDB" id="A0AAV3UVI4"/>
<reference evidence="1 2" key="1">
    <citation type="journal article" date="2017" name="Antonie Van Leeuwenhoek">
        <title>Rhizobium rhizosphaerae sp. nov., a novel species isolated from rice rhizosphere.</title>
        <authorList>
            <person name="Zhao J.J."/>
            <person name="Zhang J."/>
            <person name="Zhang R.J."/>
            <person name="Zhang C.W."/>
            <person name="Yin H.Q."/>
            <person name="Zhang X.X."/>
        </authorList>
    </citation>
    <scope>NUCLEOTIDE SEQUENCE [LARGE SCALE GENOMIC DNA]</scope>
    <source>
        <strain evidence="1 2">S18K6</strain>
    </source>
</reference>
<sequence>MLHTKLREFLTEFILLLRRDKAKHLKNKLHEQGLRGAIQ</sequence>
<dbReference type="Proteomes" id="UP000006320">
    <property type="component" value="Unassembled WGS sequence"/>
</dbReference>
<evidence type="ECO:0000313" key="2">
    <source>
        <dbReference type="Proteomes" id="UP000006320"/>
    </source>
</evidence>
<name>A0AAV3UVI4_9ALTE</name>
<organism evidence="1 2">
    <name type="scientific">Paraglaciecola chathamensis S18K6</name>
    <dbReference type="NCBI Taxonomy" id="1127672"/>
    <lineage>
        <taxon>Bacteria</taxon>
        <taxon>Pseudomonadati</taxon>
        <taxon>Pseudomonadota</taxon>
        <taxon>Gammaproteobacteria</taxon>
        <taxon>Alteromonadales</taxon>
        <taxon>Alteromonadaceae</taxon>
        <taxon>Paraglaciecola</taxon>
    </lineage>
</organism>
<protein>
    <recommendedName>
        <fullName evidence="3">Transposase</fullName>
    </recommendedName>
</protein>
<accession>A0AAV3UVI4</accession>